<feature type="transmembrane region" description="Helical" evidence="6">
    <location>
        <begin position="238"/>
        <end position="259"/>
    </location>
</feature>
<organism evidence="8 9">
    <name type="scientific">Vitis vinifera</name>
    <name type="common">Grape</name>
    <dbReference type="NCBI Taxonomy" id="29760"/>
    <lineage>
        <taxon>Eukaryota</taxon>
        <taxon>Viridiplantae</taxon>
        <taxon>Streptophyta</taxon>
        <taxon>Embryophyta</taxon>
        <taxon>Tracheophyta</taxon>
        <taxon>Spermatophyta</taxon>
        <taxon>Magnoliopsida</taxon>
        <taxon>eudicotyledons</taxon>
        <taxon>Gunneridae</taxon>
        <taxon>Pentapetalae</taxon>
        <taxon>rosids</taxon>
        <taxon>Vitales</taxon>
        <taxon>Vitaceae</taxon>
        <taxon>Viteae</taxon>
        <taxon>Vitis</taxon>
    </lineage>
</organism>
<feature type="signal peptide" evidence="7">
    <location>
        <begin position="1"/>
        <end position="22"/>
    </location>
</feature>
<evidence type="ECO:0000256" key="7">
    <source>
        <dbReference type="SAM" id="SignalP"/>
    </source>
</evidence>
<dbReference type="InterPro" id="IPR002781">
    <property type="entry name" value="TM_pro_TauE-like"/>
</dbReference>
<dbReference type="GO" id="GO:0016020">
    <property type="term" value="C:membrane"/>
    <property type="evidence" value="ECO:0007669"/>
    <property type="project" value="UniProtKB-SubCell"/>
</dbReference>
<evidence type="ECO:0000256" key="1">
    <source>
        <dbReference type="ARBA" id="ARBA00004141"/>
    </source>
</evidence>
<comment type="subcellular location">
    <subcellularLocation>
        <location evidence="1">Membrane</location>
        <topology evidence="1">Multi-pass membrane protein</topology>
    </subcellularLocation>
</comment>
<dbReference type="Proteomes" id="UP000288805">
    <property type="component" value="Unassembled WGS sequence"/>
</dbReference>
<evidence type="ECO:0000313" key="8">
    <source>
        <dbReference type="EMBL" id="RVW17339.1"/>
    </source>
</evidence>
<comment type="caution">
    <text evidence="8">The sequence shown here is derived from an EMBL/GenBank/DDBJ whole genome shotgun (WGS) entry which is preliminary data.</text>
</comment>
<accession>A0A438C278</accession>
<name>A0A438C278_VITVI</name>
<comment type="similarity">
    <text evidence="2">Belongs to the 4-toluene sulfonate uptake permease (TSUP) (TC 2.A.102) family.</text>
</comment>
<keyword evidence="4 6" id="KW-1133">Transmembrane helix</keyword>
<evidence type="ECO:0000313" key="9">
    <source>
        <dbReference type="Proteomes" id="UP000288805"/>
    </source>
</evidence>
<dbReference type="Pfam" id="PF01925">
    <property type="entry name" value="TauE"/>
    <property type="match status" value="1"/>
</dbReference>
<gene>
    <name evidence="8" type="primary">VvCHDh000685_6</name>
    <name evidence="8" type="ORF">CK203_069277</name>
</gene>
<evidence type="ECO:0000256" key="6">
    <source>
        <dbReference type="SAM" id="Phobius"/>
    </source>
</evidence>
<dbReference type="PANTHER" id="PTHR14255:SF1">
    <property type="entry name" value="SULFITE EXPORTER TAUE_SAFE FAMILY PROTEIN 3"/>
    <property type="match status" value="1"/>
</dbReference>
<reference evidence="8 9" key="1">
    <citation type="journal article" date="2018" name="PLoS Genet.">
        <title>Population sequencing reveals clonal diversity and ancestral inbreeding in the grapevine cultivar Chardonnay.</title>
        <authorList>
            <person name="Roach M.J."/>
            <person name="Johnson D.L."/>
            <person name="Bohlmann J."/>
            <person name="van Vuuren H.J."/>
            <person name="Jones S.J."/>
            <person name="Pretorius I.S."/>
            <person name="Schmidt S.A."/>
            <person name="Borneman A.R."/>
        </authorList>
    </citation>
    <scope>NUCLEOTIDE SEQUENCE [LARGE SCALE GENOMIC DNA]</scope>
    <source>
        <strain evidence="9">cv. Chardonnay</strain>
        <tissue evidence="8">Leaf</tissue>
    </source>
</reference>
<keyword evidence="3 6" id="KW-0812">Transmembrane</keyword>
<feature type="transmembrane region" description="Helical" evidence="6">
    <location>
        <begin position="314"/>
        <end position="343"/>
    </location>
</feature>
<feature type="chain" id="PRO_5019248747" evidence="7">
    <location>
        <begin position="23"/>
        <end position="440"/>
    </location>
</feature>
<feature type="transmembrane region" description="Helical" evidence="6">
    <location>
        <begin position="396"/>
        <end position="420"/>
    </location>
</feature>
<evidence type="ECO:0000256" key="3">
    <source>
        <dbReference type="ARBA" id="ARBA00022692"/>
    </source>
</evidence>
<feature type="transmembrane region" description="Helical" evidence="6">
    <location>
        <begin position="355"/>
        <end position="375"/>
    </location>
</feature>
<protein>
    <submittedName>
        <fullName evidence="8">Sulfite exporter TauE/SafE family protein 3</fullName>
    </submittedName>
</protein>
<dbReference type="EMBL" id="QGNW01002579">
    <property type="protein sequence ID" value="RVW17339.1"/>
    <property type="molecule type" value="Genomic_DNA"/>
</dbReference>
<keyword evidence="5 6" id="KW-0472">Membrane</keyword>
<dbReference type="PANTHER" id="PTHR14255">
    <property type="entry name" value="CEREBLON"/>
    <property type="match status" value="1"/>
</dbReference>
<sequence length="440" mass="48057">MAGFATKWLMLMILCSFMLASAFVSGERSIKHEASTFNVTKEAGFNSNYLSKVVNFLWQSDRSGYQHVWPEMEFGWQIVVGSIIGFFGAAFGSVGGVGGGGIFVPMLSLVIGFDPKSATALSNSYILFVWSGMIMGAAGSTVYYNLKLRHPTLDMPIIDYDLALLFQPMLMMGISIGTPRVPLTHYDSLQEAAKRLGTNGNGTEEVEYKPLPSGPSNGTQNATNKSKELRWVSIIENVYWKELGLLVFVWVAFLALQIAKNNTATCSMAYWVLNFMQIPVSVGVSLYEAVSLYKGRRIIASKGDAGTNFRVHQLILYCFCGVLAGIVGGLLGLGGGFILGPLFLELGVPPQVSSATATFAMTFSSSMSVVEYYLLKRFPVPYGQHVVRRLISILGRASLIIFILAFTIFISAISLGGVGISNMIGKIERHEYMGFENLCR</sequence>
<proteinExistence type="inferred from homology"/>
<feature type="transmembrane region" description="Helical" evidence="6">
    <location>
        <begin position="74"/>
        <end position="104"/>
    </location>
</feature>
<evidence type="ECO:0000256" key="5">
    <source>
        <dbReference type="ARBA" id="ARBA00023136"/>
    </source>
</evidence>
<keyword evidence="7" id="KW-0732">Signal</keyword>
<evidence type="ECO:0000256" key="2">
    <source>
        <dbReference type="ARBA" id="ARBA00009142"/>
    </source>
</evidence>
<dbReference type="AlphaFoldDB" id="A0A438C278"/>
<feature type="transmembrane region" description="Helical" evidence="6">
    <location>
        <begin position="271"/>
        <end position="293"/>
    </location>
</feature>
<feature type="transmembrane region" description="Helical" evidence="6">
    <location>
        <begin position="125"/>
        <end position="145"/>
    </location>
</feature>
<evidence type="ECO:0000256" key="4">
    <source>
        <dbReference type="ARBA" id="ARBA00022989"/>
    </source>
</evidence>